<name>A0ABT3N521_9BACT</name>
<organism evidence="2 3">
    <name type="scientific">Desulfobotulus pelophilus</name>
    <dbReference type="NCBI Taxonomy" id="2823377"/>
    <lineage>
        <taxon>Bacteria</taxon>
        <taxon>Pseudomonadati</taxon>
        <taxon>Thermodesulfobacteriota</taxon>
        <taxon>Desulfobacteria</taxon>
        <taxon>Desulfobacterales</taxon>
        <taxon>Desulfobacteraceae</taxon>
        <taxon>Desulfobotulus</taxon>
    </lineage>
</organism>
<evidence type="ECO:0000259" key="1">
    <source>
        <dbReference type="PROSITE" id="PS51918"/>
    </source>
</evidence>
<dbReference type="EMBL" id="JAPFPW010000001">
    <property type="protein sequence ID" value="MCW7752548.1"/>
    <property type="molecule type" value="Genomic_DNA"/>
</dbReference>
<comment type="caution">
    <text evidence="2">The sequence shown here is derived from an EMBL/GenBank/DDBJ whole genome shotgun (WGS) entry which is preliminary data.</text>
</comment>
<dbReference type="InterPro" id="IPR007197">
    <property type="entry name" value="rSAM"/>
</dbReference>
<evidence type="ECO:0000313" key="2">
    <source>
        <dbReference type="EMBL" id="MCW7752548.1"/>
    </source>
</evidence>
<dbReference type="Proteomes" id="UP001209681">
    <property type="component" value="Unassembled WGS sequence"/>
</dbReference>
<dbReference type="PANTHER" id="PTHR42731:SF5">
    <property type="entry name" value="RADICAL SAM DOMAIN PROTEIN"/>
    <property type="match status" value="1"/>
</dbReference>
<dbReference type="Pfam" id="PF04055">
    <property type="entry name" value="Radical_SAM"/>
    <property type="match status" value="1"/>
</dbReference>
<dbReference type="SMART" id="SM00729">
    <property type="entry name" value="Elp3"/>
    <property type="match status" value="1"/>
</dbReference>
<gene>
    <name evidence="2" type="ORF">OOT00_00955</name>
</gene>
<feature type="domain" description="Radical SAM core" evidence="1">
    <location>
        <begin position="237"/>
        <end position="463"/>
    </location>
</feature>
<dbReference type="InterPro" id="IPR045784">
    <property type="entry name" value="Radical_SAM_N2"/>
</dbReference>
<reference evidence="2 3" key="1">
    <citation type="submission" date="2022-11" db="EMBL/GenBank/DDBJ databases">
        <title>Desulfobotulus tamanensis H1 sp. nov. - anaerobic, alkaliphilic, sulphate reducing bacterium isolated from terrestrial mud volcano.</title>
        <authorList>
            <person name="Frolova A."/>
            <person name="Merkel A.Y."/>
            <person name="Slobodkin A.I."/>
        </authorList>
    </citation>
    <scope>NUCLEOTIDE SEQUENCE [LARGE SCALE GENOMIC DNA]</scope>
    <source>
        <strain evidence="2 3">H1</strain>
    </source>
</reference>
<keyword evidence="3" id="KW-1185">Reference proteome</keyword>
<dbReference type="PROSITE" id="PS51918">
    <property type="entry name" value="RADICAL_SAM"/>
    <property type="match status" value="1"/>
</dbReference>
<dbReference type="Gene3D" id="3.80.30.20">
    <property type="entry name" value="tm_1862 like domain"/>
    <property type="match status" value="1"/>
</dbReference>
<dbReference type="SFLD" id="SFLDS00029">
    <property type="entry name" value="Radical_SAM"/>
    <property type="match status" value="1"/>
</dbReference>
<dbReference type="Pfam" id="PF19864">
    <property type="entry name" value="Radical_SAM_N2"/>
    <property type="match status" value="1"/>
</dbReference>
<sequence>MARKNAPAPPPPVTETGTIRKDSRGRVRVGLVFPNTYAVAMANLGFQAVYALFNQRDEVVCERFVLPPNPEKETIRSIESGWSPEECDILAFSLSFENDYPNIPDILHGSGIPVLREKRNTENFPLIIAGGVVTFLNPEPLADFFDLFLIGEAEVLTHPFFDLFARYRHLSRTDCIRHMAKEMDGVYAPAFYAPLRDKTGRISGYKAEEGMPKTIKRVFDPHAADHATCSVITSPDSAFADTFLIEVSRGCPHGCRFCSAGFVYRPPRFRRMDVLEKAMASGKARNMKIGLMGTAVSDLKDIDRICATARTGELVLSFSSLRADAITPALLDALVAGGVKTATIAPEAGSSRMRRVINKGLDAHTILHAAERLVTAGIPNIRLYFMIGLPEETQEDITALHNLVLAIKARFLDASRKKGYMGTITVGVSPFVPKPFTPFQWSAMQTEAHLKKILKYLRKSFAPVPNIRFHDENPRNSILQALLARGDRDISRLVIALWQEKGHLARACRSIGLDPTDLLGERSFTDYLPWEIIDNGIYRPFLENELLKSRNALASPPCPMKDCGICRICRKENPCPA</sequence>
<dbReference type="InterPro" id="IPR058240">
    <property type="entry name" value="rSAM_sf"/>
</dbReference>
<dbReference type="CDD" id="cd01335">
    <property type="entry name" value="Radical_SAM"/>
    <property type="match status" value="1"/>
</dbReference>
<dbReference type="InterPro" id="IPR023404">
    <property type="entry name" value="rSAM_horseshoe"/>
</dbReference>
<protein>
    <submittedName>
        <fullName evidence="2">Radical SAM protein</fullName>
    </submittedName>
</protein>
<dbReference type="SUPFAM" id="SSF102114">
    <property type="entry name" value="Radical SAM enzymes"/>
    <property type="match status" value="1"/>
</dbReference>
<accession>A0ABT3N521</accession>
<dbReference type="PANTHER" id="PTHR42731">
    <property type="entry name" value="SLL1084 PROTEIN"/>
    <property type="match status" value="1"/>
</dbReference>
<dbReference type="SFLD" id="SFLDG01082">
    <property type="entry name" value="B12-binding_domain_containing"/>
    <property type="match status" value="1"/>
</dbReference>
<evidence type="ECO:0000313" key="3">
    <source>
        <dbReference type="Proteomes" id="UP001209681"/>
    </source>
</evidence>
<dbReference type="InterPro" id="IPR006638">
    <property type="entry name" value="Elp3/MiaA/NifB-like_rSAM"/>
</dbReference>
<dbReference type="RefSeq" id="WP_265423415.1">
    <property type="nucleotide sequence ID" value="NZ_JAPFPW010000001.1"/>
</dbReference>
<proteinExistence type="predicted"/>